<evidence type="ECO:0000313" key="3">
    <source>
        <dbReference type="Proteomes" id="UP000824220"/>
    </source>
</evidence>
<dbReference type="PROSITE" id="PS51257">
    <property type="entry name" value="PROKAR_LIPOPROTEIN"/>
    <property type="match status" value="1"/>
</dbReference>
<feature type="signal peptide" evidence="1">
    <location>
        <begin position="1"/>
        <end position="22"/>
    </location>
</feature>
<name>A0A9D2H5P2_9MICO</name>
<keyword evidence="1" id="KW-0732">Signal</keyword>
<proteinExistence type="predicted"/>
<reference evidence="2" key="1">
    <citation type="journal article" date="2021" name="PeerJ">
        <title>Extensive microbial diversity within the chicken gut microbiome revealed by metagenomics and culture.</title>
        <authorList>
            <person name="Gilroy R."/>
            <person name="Ravi A."/>
            <person name="Getino M."/>
            <person name="Pursley I."/>
            <person name="Horton D.L."/>
            <person name="Alikhan N.F."/>
            <person name="Baker D."/>
            <person name="Gharbi K."/>
            <person name="Hall N."/>
            <person name="Watson M."/>
            <person name="Adriaenssens E.M."/>
            <person name="Foster-Nyarko E."/>
            <person name="Jarju S."/>
            <person name="Secka A."/>
            <person name="Antonio M."/>
            <person name="Oren A."/>
            <person name="Chaudhuri R.R."/>
            <person name="La Ragione R."/>
            <person name="Hildebrand F."/>
            <person name="Pallen M.J."/>
        </authorList>
    </citation>
    <scope>NUCLEOTIDE SEQUENCE</scope>
    <source>
        <strain evidence="2">ChiHjej8B7-3636</strain>
    </source>
</reference>
<dbReference type="Proteomes" id="UP000824220">
    <property type="component" value="Unassembled WGS sequence"/>
</dbReference>
<gene>
    <name evidence="2" type="ORF">H9800_06045</name>
</gene>
<protein>
    <recommendedName>
        <fullName evidence="4">Lipoprotein</fullName>
    </recommendedName>
</protein>
<comment type="caution">
    <text evidence="2">The sequence shown here is derived from an EMBL/GenBank/DDBJ whole genome shotgun (WGS) entry which is preliminary data.</text>
</comment>
<organism evidence="2 3">
    <name type="scientific">Candidatus Microbacterium stercoravium</name>
    <dbReference type="NCBI Taxonomy" id="2838697"/>
    <lineage>
        <taxon>Bacteria</taxon>
        <taxon>Bacillati</taxon>
        <taxon>Actinomycetota</taxon>
        <taxon>Actinomycetes</taxon>
        <taxon>Micrococcales</taxon>
        <taxon>Microbacteriaceae</taxon>
        <taxon>Microbacterium</taxon>
    </lineage>
</organism>
<sequence>MPRIAAAIGTVVALAAALTACAAEPDPDPEWTEEAAYAEAEEVFREYWSLDREEQNDLVTTEMLEANERGRKRIEELGAEVRGDSKIESLEFSGFRIVGTTAVVELNACIDGSDVEVSIDGGDWKQAREDTSYGVAAQLEAEGDRMLVADLSEPGADAC</sequence>
<dbReference type="AlphaFoldDB" id="A0A9D2H5P2"/>
<evidence type="ECO:0000256" key="1">
    <source>
        <dbReference type="SAM" id="SignalP"/>
    </source>
</evidence>
<feature type="chain" id="PRO_5039610477" description="Lipoprotein" evidence="1">
    <location>
        <begin position="23"/>
        <end position="159"/>
    </location>
</feature>
<evidence type="ECO:0008006" key="4">
    <source>
        <dbReference type="Google" id="ProtNLM"/>
    </source>
</evidence>
<evidence type="ECO:0000313" key="2">
    <source>
        <dbReference type="EMBL" id="HJA04407.1"/>
    </source>
</evidence>
<accession>A0A9D2H5P2</accession>
<dbReference type="EMBL" id="DXAM01000084">
    <property type="protein sequence ID" value="HJA04407.1"/>
    <property type="molecule type" value="Genomic_DNA"/>
</dbReference>
<reference evidence="2" key="2">
    <citation type="submission" date="2021-04" db="EMBL/GenBank/DDBJ databases">
        <authorList>
            <person name="Gilroy R."/>
        </authorList>
    </citation>
    <scope>NUCLEOTIDE SEQUENCE</scope>
    <source>
        <strain evidence="2">ChiHjej8B7-3636</strain>
    </source>
</reference>